<dbReference type="EMBL" id="CP015059">
    <property type="protein sequence ID" value="QGN17379.1"/>
    <property type="molecule type" value="Genomic_DNA"/>
</dbReference>
<comment type="subcellular location">
    <subcellularLocation>
        <location evidence="4">Nucleus</location>
    </subcellularLocation>
    <subcellularLocation>
        <location evidence="4">Cytoplasm</location>
    </subcellularLocation>
    <text evidence="4">Nucleus and/or cytoplasm.</text>
</comment>
<proteinExistence type="predicted"/>
<reference evidence="7 8" key="1">
    <citation type="submission" date="2016-03" db="EMBL/GenBank/DDBJ databases">
        <title>How can Kluyveromyces marxianus grow so fast - potential evolutionary course in Saccharomyces Complex revealed by comparative genomics.</title>
        <authorList>
            <person name="Mo W."/>
            <person name="Lu W."/>
            <person name="Yang X."/>
            <person name="Qi J."/>
            <person name="Lv H."/>
        </authorList>
    </citation>
    <scope>NUCLEOTIDE SEQUENCE [LARGE SCALE GENOMIC DNA]</scope>
    <source>
        <strain evidence="7 8">FIM1</strain>
    </source>
</reference>
<dbReference type="SMART" id="SM00386">
    <property type="entry name" value="HAT"/>
    <property type="match status" value="8"/>
</dbReference>
<dbReference type="InterPro" id="IPR003107">
    <property type="entry name" value="HAT"/>
</dbReference>
<dbReference type="InterPro" id="IPR045243">
    <property type="entry name" value="Rna14-like"/>
</dbReference>
<evidence type="ECO:0000259" key="6">
    <source>
        <dbReference type="Pfam" id="PF05843"/>
    </source>
</evidence>
<feature type="region of interest" description="Disordered" evidence="5">
    <location>
        <begin position="1"/>
        <end position="40"/>
    </location>
</feature>
<protein>
    <recommendedName>
        <fullName evidence="3 4">mRNA 3'-end-processing protein RNA14</fullName>
    </recommendedName>
</protein>
<dbReference type="Gene3D" id="6.10.250.1660">
    <property type="match status" value="1"/>
</dbReference>
<evidence type="ECO:0000313" key="8">
    <source>
        <dbReference type="Proteomes" id="UP000422736"/>
    </source>
</evidence>
<comment type="function">
    <text evidence="4">Component of the cleavage factor IA (CFIA) complex, which is involved in the endonucleolytic cleavage during polyadenylation-dependent pre-mRNA 3'-end formation.</text>
</comment>
<evidence type="ECO:0000256" key="5">
    <source>
        <dbReference type="SAM" id="MobiDB-lite"/>
    </source>
</evidence>
<evidence type="ECO:0000256" key="2">
    <source>
        <dbReference type="ARBA" id="ARBA00023242"/>
    </source>
</evidence>
<accession>A0ABX6F073</accession>
<dbReference type="InterPro" id="IPR011990">
    <property type="entry name" value="TPR-like_helical_dom_sf"/>
</dbReference>
<keyword evidence="4" id="KW-0507">mRNA processing</keyword>
<evidence type="ECO:0000313" key="7">
    <source>
        <dbReference type="EMBL" id="QGN17379.1"/>
    </source>
</evidence>
<dbReference type="PANTHER" id="PTHR19980">
    <property type="entry name" value="RNA CLEAVAGE STIMULATION FACTOR"/>
    <property type="match status" value="1"/>
</dbReference>
<evidence type="ECO:0000256" key="4">
    <source>
        <dbReference type="RuleBase" id="RU369035"/>
    </source>
</evidence>
<keyword evidence="2 4" id="KW-0539">Nucleus</keyword>
<keyword evidence="1" id="KW-0677">Repeat</keyword>
<dbReference type="PANTHER" id="PTHR19980:SF0">
    <property type="entry name" value="CLEAVAGE STIMULATION FACTOR SUBUNIT 3"/>
    <property type="match status" value="1"/>
</dbReference>
<feature type="compositionally biased region" description="Low complexity" evidence="5">
    <location>
        <begin position="12"/>
        <end position="31"/>
    </location>
</feature>
<keyword evidence="8" id="KW-1185">Reference proteome</keyword>
<dbReference type="Proteomes" id="UP000422736">
    <property type="component" value="Chromosome 6"/>
</dbReference>
<evidence type="ECO:0000256" key="1">
    <source>
        <dbReference type="ARBA" id="ARBA00022737"/>
    </source>
</evidence>
<reference evidence="7 8" key="2">
    <citation type="submission" date="2019-11" db="EMBL/GenBank/DDBJ databases">
        <authorList>
            <person name="Lu H."/>
        </authorList>
    </citation>
    <scope>NUCLEOTIDE SEQUENCE [LARGE SCALE GENOMIC DNA]</scope>
    <source>
        <strain evidence="7 8">FIM1</strain>
    </source>
</reference>
<dbReference type="Gene3D" id="1.25.40.1040">
    <property type="match status" value="1"/>
</dbReference>
<sequence length="676" mass="79078">MSESTATPDPPSNGHNGNSSSSSSSTVVRPTSRVRDETDLAGKLEDQIEEQPTDIYLYIRLLKHHVSLKQWKQVNETFDKLLDRFPVMSNIWCMRLGLELDKKEELDAAVIEPVLARCLSQELGNNDLSLWLSYITYVRRKNDIITGGEDARNVVLQAFQVVIDKCASFEPKSTQFWNEYLYFLEHWKPVNKFEEQQKVQYIRKLYKTLLCLPVDCLEPMWERYTQWEQDTNQLTARRHIGELSAQYMNARSLYQDWSNITRGLKRNLPVTLNQATESNLPKPNEYDISQLQIWLDWIQWEMENKMELSEELHKARVKYVYMQAIQHVCFSPEIWFNFANYSGQQSGDSIAEVTRVLKLARQYIPNSVVLTLKLSEQFELSNNTAEIESTILSCIDRIHLDLVICMEDSPSNETAISHLKSKLTYVYCVYMNTMKRLQGLTSSRKIFSKCRKLKQLVTPDIYLENAYIEYYSNKDTKTACKVLELGLKYFANNGEYINKYLEFLIFVNEESQIKSLFENSIDKITNKTHLKLIFQKVISYETKFGNFNNVKSLEQRFFERFPEINQLEEFTKKYKVLDTNYLQRLELDYMVRDLVPESLAFDRNNNTALKRSIGEEQEGGAQKAAAKRFRANEDPIPPEIVELLKVLPKRQYFKVAIFEPHSFADFLSDKVTIPEN</sequence>
<feature type="domain" description="Suppressor of forked" evidence="6">
    <location>
        <begin position="41"/>
        <end position="587"/>
    </location>
</feature>
<dbReference type="InterPro" id="IPR008847">
    <property type="entry name" value="Suf"/>
</dbReference>
<organism evidence="7 8">
    <name type="scientific">Kluyveromyces marxianus</name>
    <name type="common">Yeast</name>
    <name type="synonym">Candida kefyr</name>
    <dbReference type="NCBI Taxonomy" id="4911"/>
    <lineage>
        <taxon>Eukaryota</taxon>
        <taxon>Fungi</taxon>
        <taxon>Dikarya</taxon>
        <taxon>Ascomycota</taxon>
        <taxon>Saccharomycotina</taxon>
        <taxon>Saccharomycetes</taxon>
        <taxon>Saccharomycetales</taxon>
        <taxon>Saccharomycetaceae</taxon>
        <taxon>Kluyveromyces</taxon>
    </lineage>
</organism>
<dbReference type="SUPFAM" id="SSF48452">
    <property type="entry name" value="TPR-like"/>
    <property type="match status" value="1"/>
</dbReference>
<gene>
    <name evidence="7" type="primary">RNA14</name>
    <name evidence="7" type="ORF">FIM1_4111</name>
</gene>
<evidence type="ECO:0000256" key="3">
    <source>
        <dbReference type="ARBA" id="ARBA00026188"/>
    </source>
</evidence>
<name>A0ABX6F073_KLUMA</name>
<dbReference type="Pfam" id="PF05843">
    <property type="entry name" value="Suf"/>
    <property type="match status" value="1"/>
</dbReference>
<keyword evidence="4" id="KW-0963">Cytoplasm</keyword>